<dbReference type="EMBL" id="KI927908">
    <property type="protein sequence ID" value="ETW30489.1"/>
    <property type="molecule type" value="Genomic_DNA"/>
</dbReference>
<evidence type="ECO:0000259" key="1">
    <source>
        <dbReference type="Pfam" id="PF02197"/>
    </source>
</evidence>
<evidence type="ECO:0000313" key="2">
    <source>
        <dbReference type="EMBL" id="ETW30489.1"/>
    </source>
</evidence>
<name>A0A024VP36_PLAFA</name>
<proteinExistence type="predicted"/>
<protein>
    <recommendedName>
        <fullName evidence="1">RIIa domain-containing protein</fullName>
    </recommendedName>
</protein>
<dbReference type="SMR" id="A0A024VP36"/>
<sequence>MDKDTEFEFTKIENINLDSYEIPKYFEEILSEFIATLIQHKPENVYLFSINYFEEKLNSSK</sequence>
<dbReference type="Proteomes" id="UP000030656">
    <property type="component" value="Unassembled WGS sequence"/>
</dbReference>
<organism evidence="2 3">
    <name type="scientific">Plasmodium falciparum FCH/4</name>
    <dbReference type="NCBI Taxonomy" id="1036724"/>
    <lineage>
        <taxon>Eukaryota</taxon>
        <taxon>Sar</taxon>
        <taxon>Alveolata</taxon>
        <taxon>Apicomplexa</taxon>
        <taxon>Aconoidasida</taxon>
        <taxon>Haemosporida</taxon>
        <taxon>Plasmodiidae</taxon>
        <taxon>Plasmodium</taxon>
        <taxon>Plasmodium (Laverania)</taxon>
    </lineage>
</organism>
<dbReference type="CDD" id="cd12084">
    <property type="entry name" value="DD_RII_PKA-like"/>
    <property type="match status" value="1"/>
</dbReference>
<reference evidence="2 3" key="1">
    <citation type="submission" date="2013-02" db="EMBL/GenBank/DDBJ databases">
        <title>The Genome Annotation of Plasmodium falciparum FCH/4.</title>
        <authorList>
            <consortium name="The Broad Institute Genome Sequencing Platform"/>
            <consortium name="The Broad Institute Genome Sequencing Center for Infectious Disease"/>
            <person name="Neafsey D."/>
            <person name="Hoffman S."/>
            <person name="Volkman S."/>
            <person name="Rosenthal P."/>
            <person name="Walker B."/>
            <person name="Young S.K."/>
            <person name="Zeng Q."/>
            <person name="Gargeya S."/>
            <person name="Fitzgerald M."/>
            <person name="Haas B."/>
            <person name="Abouelleil A."/>
            <person name="Allen A.W."/>
            <person name="Alvarado L."/>
            <person name="Arachchi H.M."/>
            <person name="Berlin A.M."/>
            <person name="Chapman S.B."/>
            <person name="Gainer-Dewar J."/>
            <person name="Goldberg J."/>
            <person name="Griggs A."/>
            <person name="Gujja S."/>
            <person name="Hansen M."/>
            <person name="Howarth C."/>
            <person name="Imamovic A."/>
            <person name="Ireland A."/>
            <person name="Larimer J."/>
            <person name="McCowan C."/>
            <person name="Murphy C."/>
            <person name="Pearson M."/>
            <person name="Poon T.W."/>
            <person name="Priest M."/>
            <person name="Roberts A."/>
            <person name="Saif S."/>
            <person name="Shea T."/>
            <person name="Sisk P."/>
            <person name="Sykes S."/>
            <person name="Wortman J."/>
            <person name="Nusbaum C."/>
            <person name="Birren B."/>
        </authorList>
    </citation>
    <scope>NUCLEOTIDE SEQUENCE [LARGE SCALE GENOMIC DNA]</scope>
    <source>
        <strain evidence="2 3">FCH/4</strain>
    </source>
</reference>
<feature type="domain" description="RIIa" evidence="1">
    <location>
        <begin position="26"/>
        <end position="58"/>
    </location>
</feature>
<reference evidence="2 3" key="2">
    <citation type="submission" date="2013-02" db="EMBL/GenBank/DDBJ databases">
        <title>The Genome Sequence of Plasmodium falciparum FCH/4.</title>
        <authorList>
            <consortium name="The Broad Institute Genome Sequencing Platform"/>
            <consortium name="The Broad Institute Genome Sequencing Center for Infectious Disease"/>
            <person name="Neafsey D."/>
            <person name="Cheeseman I."/>
            <person name="Volkman S."/>
            <person name="Adams J."/>
            <person name="Walker B."/>
            <person name="Young S.K."/>
            <person name="Zeng Q."/>
            <person name="Gargeya S."/>
            <person name="Fitzgerald M."/>
            <person name="Haas B."/>
            <person name="Abouelleil A."/>
            <person name="Alvarado L."/>
            <person name="Arachchi H.M."/>
            <person name="Berlin A.M."/>
            <person name="Chapman S.B."/>
            <person name="Dewar J."/>
            <person name="Goldberg J."/>
            <person name="Griggs A."/>
            <person name="Gujja S."/>
            <person name="Hansen M."/>
            <person name="Howarth C."/>
            <person name="Imamovic A."/>
            <person name="Larimer J."/>
            <person name="McCowan C."/>
            <person name="Murphy C."/>
            <person name="Neiman D."/>
            <person name="Pearson M."/>
            <person name="Priest M."/>
            <person name="Roberts A."/>
            <person name="Saif S."/>
            <person name="Shea T."/>
            <person name="Sisk P."/>
            <person name="Sykes S."/>
            <person name="Wortman J."/>
            <person name="Nusbaum C."/>
            <person name="Birren B."/>
        </authorList>
    </citation>
    <scope>NUCLEOTIDE SEQUENCE [LARGE SCALE GENOMIC DNA]</scope>
    <source>
        <strain evidence="2 3">FCH/4</strain>
    </source>
</reference>
<gene>
    <name evidence="2" type="ORF">PFFCH_02042</name>
</gene>
<dbReference type="AlphaFoldDB" id="A0A024VP36"/>
<dbReference type="Pfam" id="PF02197">
    <property type="entry name" value="RIIa"/>
    <property type="match status" value="1"/>
</dbReference>
<dbReference type="Gene3D" id="1.20.890.10">
    <property type="entry name" value="cAMP-dependent protein kinase regulatory subunit, dimerization-anchoring domain"/>
    <property type="match status" value="1"/>
</dbReference>
<dbReference type="OrthoDB" id="252964at2759"/>
<evidence type="ECO:0000313" key="3">
    <source>
        <dbReference type="Proteomes" id="UP000030656"/>
    </source>
</evidence>
<dbReference type="InterPro" id="IPR003117">
    <property type="entry name" value="cAMP_dep_PK_reg_su_I/II_a/b"/>
</dbReference>
<accession>A0A024VP36</accession>
<dbReference type="SUPFAM" id="SSF47391">
    <property type="entry name" value="Dimerization-anchoring domain of cAMP-dependent PK regulatory subunit"/>
    <property type="match status" value="1"/>
</dbReference>